<evidence type="ECO:0000313" key="1">
    <source>
        <dbReference type="EMBL" id="MBM7619502.1"/>
    </source>
</evidence>
<dbReference type="RefSeq" id="WP_204414564.1">
    <property type="nucleotide sequence ID" value="NZ_JAFBED010000002.1"/>
</dbReference>
<dbReference type="Pfam" id="PF08807">
    <property type="entry name" value="DUF1798"/>
    <property type="match status" value="1"/>
</dbReference>
<keyword evidence="2" id="KW-1185">Reference proteome</keyword>
<gene>
    <name evidence="1" type="ORF">JOC95_001351</name>
</gene>
<dbReference type="Gene3D" id="1.20.120.440">
    <property type="entry name" value="YppE-like"/>
    <property type="match status" value="1"/>
</dbReference>
<dbReference type="SUPFAM" id="SSF140415">
    <property type="entry name" value="YppE-like"/>
    <property type="match status" value="1"/>
</dbReference>
<name>A0ABS2NYH3_9BACI</name>
<organism evidence="1 2">
    <name type="scientific">Sutcliffiella tianshenii</name>
    <dbReference type="NCBI Taxonomy" id="1463404"/>
    <lineage>
        <taxon>Bacteria</taxon>
        <taxon>Bacillati</taxon>
        <taxon>Bacillota</taxon>
        <taxon>Bacilli</taxon>
        <taxon>Bacillales</taxon>
        <taxon>Bacillaceae</taxon>
        <taxon>Sutcliffiella</taxon>
    </lineage>
</organism>
<evidence type="ECO:0008006" key="3">
    <source>
        <dbReference type="Google" id="ProtNLM"/>
    </source>
</evidence>
<dbReference type="InterPro" id="IPR023351">
    <property type="entry name" value="YppE-like_sf"/>
</dbReference>
<sequence>MKSTNSDIMEMTQKLLDYIEEIEKRFIHTQENKEEPDFFNEVKPFADQVHNLLVVWEKETVEWLRIAAPKYIHSQQIVSTVENVNHVTVQCFYPDTREKRFKGMIQSIRYVLNDILSKK</sequence>
<reference evidence="1 2" key="1">
    <citation type="submission" date="2021-01" db="EMBL/GenBank/DDBJ databases">
        <title>Genomic Encyclopedia of Type Strains, Phase IV (KMG-IV): sequencing the most valuable type-strain genomes for metagenomic binning, comparative biology and taxonomic classification.</title>
        <authorList>
            <person name="Goeker M."/>
        </authorList>
    </citation>
    <scope>NUCLEOTIDE SEQUENCE [LARGE SCALE GENOMIC DNA]</scope>
    <source>
        <strain evidence="1 2">DSM 25879</strain>
    </source>
</reference>
<accession>A0ABS2NYH3</accession>
<dbReference type="EMBL" id="JAFBED010000002">
    <property type="protein sequence ID" value="MBM7619502.1"/>
    <property type="molecule type" value="Genomic_DNA"/>
</dbReference>
<proteinExistence type="predicted"/>
<comment type="caution">
    <text evidence="1">The sequence shown here is derived from an EMBL/GenBank/DDBJ whole genome shotgun (WGS) entry which is preliminary data.</text>
</comment>
<dbReference type="InterPro" id="IPR014913">
    <property type="entry name" value="YppE-like"/>
</dbReference>
<dbReference type="Proteomes" id="UP000737402">
    <property type="component" value="Unassembled WGS sequence"/>
</dbReference>
<protein>
    <recommendedName>
        <fullName evidence="3">DUF1798 family protein</fullName>
    </recommendedName>
</protein>
<evidence type="ECO:0000313" key="2">
    <source>
        <dbReference type="Proteomes" id="UP000737402"/>
    </source>
</evidence>